<gene>
    <name evidence="1" type="ORF">RF11_14019</name>
</gene>
<evidence type="ECO:0000313" key="1">
    <source>
        <dbReference type="EMBL" id="KII62607.1"/>
    </source>
</evidence>
<keyword evidence="2" id="KW-1185">Reference proteome</keyword>
<name>A0A0C2J0R1_THEKT</name>
<proteinExistence type="predicted"/>
<comment type="caution">
    <text evidence="1">The sequence shown here is derived from an EMBL/GenBank/DDBJ whole genome shotgun (WGS) entry which is preliminary data.</text>
</comment>
<reference evidence="1 2" key="1">
    <citation type="journal article" date="2014" name="Genome Biol. Evol.">
        <title>The genome of the myxosporean Thelohanellus kitauei shows adaptations to nutrient acquisition within its fish host.</title>
        <authorList>
            <person name="Yang Y."/>
            <person name="Xiong J."/>
            <person name="Zhou Z."/>
            <person name="Huo F."/>
            <person name="Miao W."/>
            <person name="Ran C."/>
            <person name="Liu Y."/>
            <person name="Zhang J."/>
            <person name="Feng J."/>
            <person name="Wang M."/>
            <person name="Wang M."/>
            <person name="Wang L."/>
            <person name="Yao B."/>
        </authorList>
    </citation>
    <scope>NUCLEOTIDE SEQUENCE [LARGE SCALE GENOMIC DNA]</scope>
    <source>
        <strain evidence="1">Wuqing</strain>
    </source>
</reference>
<accession>A0A0C2J0R1</accession>
<protein>
    <submittedName>
        <fullName evidence="1">Uncharacterized protein</fullName>
    </submittedName>
</protein>
<evidence type="ECO:0000313" key="2">
    <source>
        <dbReference type="Proteomes" id="UP000031668"/>
    </source>
</evidence>
<dbReference type="EMBL" id="JWZT01004931">
    <property type="protein sequence ID" value="KII62607.1"/>
    <property type="molecule type" value="Genomic_DNA"/>
</dbReference>
<organism evidence="1 2">
    <name type="scientific">Thelohanellus kitauei</name>
    <name type="common">Myxosporean</name>
    <dbReference type="NCBI Taxonomy" id="669202"/>
    <lineage>
        <taxon>Eukaryota</taxon>
        <taxon>Metazoa</taxon>
        <taxon>Cnidaria</taxon>
        <taxon>Myxozoa</taxon>
        <taxon>Myxosporea</taxon>
        <taxon>Bivalvulida</taxon>
        <taxon>Platysporina</taxon>
        <taxon>Myxobolidae</taxon>
        <taxon>Thelohanellus</taxon>
    </lineage>
</organism>
<dbReference type="AlphaFoldDB" id="A0A0C2J0R1"/>
<dbReference type="Proteomes" id="UP000031668">
    <property type="component" value="Unassembled WGS sequence"/>
</dbReference>
<sequence length="102" mass="11405">MKQNSAECKKLHLTTLYKNPLRPVIITDAQFTVLKKCKCGLAISIADGKILKKRTHILTVVSVSSAVTDIRAHMIDEAENLSLSTRETSAEDRVGMEFKQYI</sequence>